<dbReference type="Gene3D" id="3.10.20.320">
    <property type="entry name" value="Putative peptidoglycan bound protein (lpxtg motif)"/>
    <property type="match status" value="1"/>
</dbReference>
<evidence type="ECO:0000259" key="2">
    <source>
        <dbReference type="Pfam" id="PF06458"/>
    </source>
</evidence>
<protein>
    <submittedName>
        <fullName evidence="3">MucBP domain-containing protein</fullName>
    </submittedName>
</protein>
<feature type="domain" description="MucBP" evidence="2">
    <location>
        <begin position="10"/>
        <end position="73"/>
    </location>
</feature>
<accession>A0A9E2NX51</accession>
<evidence type="ECO:0000313" key="3">
    <source>
        <dbReference type="EMBL" id="MBU3830134.1"/>
    </source>
</evidence>
<dbReference type="Pfam" id="PF06458">
    <property type="entry name" value="MucBP"/>
    <property type="match status" value="1"/>
</dbReference>
<reference evidence="3" key="2">
    <citation type="submission" date="2021-04" db="EMBL/GenBank/DDBJ databases">
        <authorList>
            <person name="Gilroy R."/>
        </authorList>
    </citation>
    <scope>NUCLEOTIDE SEQUENCE</scope>
    <source>
        <strain evidence="3">876</strain>
    </source>
</reference>
<reference evidence="3" key="1">
    <citation type="journal article" date="2021" name="PeerJ">
        <title>Extensive microbial diversity within the chicken gut microbiome revealed by metagenomics and culture.</title>
        <authorList>
            <person name="Gilroy R."/>
            <person name="Ravi A."/>
            <person name="Getino M."/>
            <person name="Pursley I."/>
            <person name="Horton D.L."/>
            <person name="Alikhan N.F."/>
            <person name="Baker D."/>
            <person name="Gharbi K."/>
            <person name="Hall N."/>
            <person name="Watson M."/>
            <person name="Adriaenssens E.M."/>
            <person name="Foster-Nyarko E."/>
            <person name="Jarju S."/>
            <person name="Secka A."/>
            <person name="Antonio M."/>
            <person name="Oren A."/>
            <person name="Chaudhuri R.R."/>
            <person name="La Ragione R."/>
            <person name="Hildebrand F."/>
            <person name="Pallen M.J."/>
        </authorList>
    </citation>
    <scope>NUCLEOTIDE SEQUENCE</scope>
    <source>
        <strain evidence="3">876</strain>
    </source>
</reference>
<proteinExistence type="predicted"/>
<dbReference type="AlphaFoldDB" id="A0A9E2NX51"/>
<gene>
    <name evidence="3" type="ORF">H9843_04495</name>
</gene>
<evidence type="ECO:0000313" key="4">
    <source>
        <dbReference type="Proteomes" id="UP000824180"/>
    </source>
</evidence>
<keyword evidence="1" id="KW-0677">Repeat</keyword>
<sequence length="240" mass="27574">MEDKFKTGNPIWVYYTNIDTGENLVVPQLLRGFMGEEYSVKKKQFDGYQFVKSEGELTGKFDDQPHSIHVYYRNKNWGEVESIEMYLHLDAVTAVYDMPNGMQVGTPFPDDIVLKAFHRVATKSGEFWYEIGSDQWVKYDKMTIVDNPFKTEDEDFQSKLADNMAVIPMKKTKAVIDYLPGRSIDAFNKPYGDKVGEIKDGQEITITGKMSDNDEIIWYKVGNGMFITGNYVKLEDQDGD</sequence>
<organism evidence="3 4">
    <name type="scientific">Candidatus Limosilactobacillus merdavium</name>
    <dbReference type="NCBI Taxonomy" id="2838651"/>
    <lineage>
        <taxon>Bacteria</taxon>
        <taxon>Bacillati</taxon>
        <taxon>Bacillota</taxon>
        <taxon>Bacilli</taxon>
        <taxon>Lactobacillales</taxon>
        <taxon>Lactobacillaceae</taxon>
        <taxon>Limosilactobacillus</taxon>
    </lineage>
</organism>
<dbReference type="InterPro" id="IPR009459">
    <property type="entry name" value="MucBP_dom"/>
</dbReference>
<name>A0A9E2NX51_9LACO</name>
<dbReference type="EMBL" id="JAHLFK010000048">
    <property type="protein sequence ID" value="MBU3830134.1"/>
    <property type="molecule type" value="Genomic_DNA"/>
</dbReference>
<dbReference type="Proteomes" id="UP000824180">
    <property type="component" value="Unassembled WGS sequence"/>
</dbReference>
<comment type="caution">
    <text evidence="3">The sequence shown here is derived from an EMBL/GenBank/DDBJ whole genome shotgun (WGS) entry which is preliminary data.</text>
</comment>
<evidence type="ECO:0000256" key="1">
    <source>
        <dbReference type="ARBA" id="ARBA00022737"/>
    </source>
</evidence>